<dbReference type="AlphaFoldDB" id="A0A0F3RPT1"/>
<accession>A0A0F3RPT1</accession>
<organism evidence="1 3">
    <name type="scientific">Orientia tsutsugamushi str. UT144</name>
    <dbReference type="NCBI Taxonomy" id="1441384"/>
    <lineage>
        <taxon>Bacteria</taxon>
        <taxon>Pseudomonadati</taxon>
        <taxon>Pseudomonadota</taxon>
        <taxon>Alphaproteobacteria</taxon>
        <taxon>Rickettsiales</taxon>
        <taxon>Rickettsiaceae</taxon>
        <taxon>Rickettsieae</taxon>
        <taxon>Orientia</taxon>
    </lineage>
</organism>
<dbReference type="PATRIC" id="fig|1441384.3.peg.1625"/>
<protein>
    <submittedName>
        <fullName evidence="1">Uncharacterized protein</fullName>
    </submittedName>
</protein>
<sequence>MKLLKNFQRFTEKEKKEEKIVLLQQKNFHINLQEFAGEPAKNCSYI</sequence>
<dbReference type="Proteomes" id="UP000033580">
    <property type="component" value="Unassembled WGS sequence"/>
</dbReference>
<evidence type="ECO:0000313" key="1">
    <source>
        <dbReference type="EMBL" id="KJW07124.1"/>
    </source>
</evidence>
<comment type="caution">
    <text evidence="1">The sequence shown here is derived from an EMBL/GenBank/DDBJ whole genome shotgun (WGS) entry which is preliminary data.</text>
</comment>
<evidence type="ECO:0000313" key="3">
    <source>
        <dbReference type="Proteomes" id="UP000033580"/>
    </source>
</evidence>
<dbReference type="EMBL" id="LAOR01000050">
    <property type="protein sequence ID" value="KJW07124.1"/>
    <property type="molecule type" value="Genomic_DNA"/>
</dbReference>
<dbReference type="EMBL" id="LAOR01000004">
    <property type="protein sequence ID" value="KJW07795.1"/>
    <property type="molecule type" value="Genomic_DNA"/>
</dbReference>
<reference evidence="1 3" key="1">
    <citation type="submission" date="2015-01" db="EMBL/GenBank/DDBJ databases">
        <title>Genome Sequencing of Rickettsiales.</title>
        <authorList>
            <person name="Daugherty S.C."/>
            <person name="Su Q."/>
            <person name="Abolude K."/>
            <person name="Beier-Sexton M."/>
            <person name="Carlyon J.A."/>
            <person name="Carter R."/>
            <person name="Day N.P."/>
            <person name="Dumler S.J."/>
            <person name="Dyachenko V."/>
            <person name="Godinez A."/>
            <person name="Kurtti T.J."/>
            <person name="Lichay M."/>
            <person name="Mullins K.E."/>
            <person name="Ott S."/>
            <person name="Pappas-Brown V."/>
            <person name="Paris D.H."/>
            <person name="Patel P."/>
            <person name="Richards A.L."/>
            <person name="Sadzewicz L."/>
            <person name="Sears K."/>
            <person name="Seidman D."/>
            <person name="Sengamalay N."/>
            <person name="Stenos J."/>
            <person name="Tallon L.J."/>
            <person name="Vincent G."/>
            <person name="Fraser C.M."/>
            <person name="Munderloh U."/>
            <person name="Dunning-Hotopp J.C."/>
        </authorList>
    </citation>
    <scope>NUCLEOTIDE SEQUENCE [LARGE SCALE GENOMIC DNA]</scope>
    <source>
        <strain evidence="1 3">UT144</strain>
    </source>
</reference>
<gene>
    <name evidence="2" type="ORF">OTUT144_0106</name>
    <name evidence="1" type="ORF">OTUT144_0845</name>
</gene>
<evidence type="ECO:0000313" key="2">
    <source>
        <dbReference type="EMBL" id="KJW07795.1"/>
    </source>
</evidence>
<proteinExistence type="predicted"/>
<name>A0A0F3RPT1_ORITS</name>